<dbReference type="InterPro" id="IPR025646">
    <property type="entry name" value="DUF4350"/>
</dbReference>
<evidence type="ECO:0000313" key="2">
    <source>
        <dbReference type="EMBL" id="NVM95533.1"/>
    </source>
</evidence>
<evidence type="ECO:0000259" key="1">
    <source>
        <dbReference type="Pfam" id="PF14258"/>
    </source>
</evidence>
<dbReference type="RefSeq" id="WP_176635260.1">
    <property type="nucleotide sequence ID" value="NZ_JAAMFM010000016.1"/>
</dbReference>
<gene>
    <name evidence="2" type="ORF">G6034_11515</name>
</gene>
<accession>A0A7Y7IHR4</accession>
<protein>
    <submittedName>
        <fullName evidence="2">DUF4350 domain-containing protein</fullName>
    </submittedName>
</protein>
<dbReference type="AlphaFoldDB" id="A0A7Y7IHR4"/>
<keyword evidence="3" id="KW-1185">Reference proteome</keyword>
<feature type="domain" description="DUF4350" evidence="1">
    <location>
        <begin position="45"/>
        <end position="236"/>
    </location>
</feature>
<comment type="caution">
    <text evidence="2">The sequence shown here is derived from an EMBL/GenBank/DDBJ whole genome shotgun (WGS) entry which is preliminary data.</text>
</comment>
<sequence>MSAAAWWRKHRFWLVGGAALVAVTVGGLVASTVGGGSADALSVTNPAPDGGQAASTVLRRHGVQVTATDSLEATAQALAANGRNGSTVLLYDPLSLLQPGQAARLAGSARDSGAALVALAPGPLTVKNLSPEITSAGTAAGAAATADVAAGAGCANADATAAGSIDARGVDGIGQAGRPSLFVYRGAATCFVPSGGTAGFMAANSSGDVTVLGSPGVVSNERLAGQGNAALAFRLLGSRPHLVWYTASLKDVAVAGHPPTLAELTPRWIFPASAWLLLVAVVGMLWRGRRHGPLVAEPLPVIVKASETVTGRARLYQDAKAQDTAVEALQHATLTRLAQGLRLGMHARPSAVVEAAAARTGRPRAQLEALLITGIPLNDKQMLSMAAQLAALEEEVAPR</sequence>
<evidence type="ECO:0000313" key="3">
    <source>
        <dbReference type="Proteomes" id="UP000543556"/>
    </source>
</evidence>
<dbReference type="Proteomes" id="UP000543556">
    <property type="component" value="Unassembled WGS sequence"/>
</dbReference>
<name>A0A7Y7IHR4_9MICC</name>
<organism evidence="2 3">
    <name type="scientific">Arthrobacter wenxiniae</name>
    <dbReference type="NCBI Taxonomy" id="2713570"/>
    <lineage>
        <taxon>Bacteria</taxon>
        <taxon>Bacillati</taxon>
        <taxon>Actinomycetota</taxon>
        <taxon>Actinomycetes</taxon>
        <taxon>Micrococcales</taxon>
        <taxon>Micrococcaceae</taxon>
        <taxon>Arthrobacter</taxon>
    </lineage>
</organism>
<dbReference type="Pfam" id="PF14258">
    <property type="entry name" value="DUF4350"/>
    <property type="match status" value="1"/>
</dbReference>
<reference evidence="2 3" key="1">
    <citation type="submission" date="2020-02" db="EMBL/GenBank/DDBJ databases">
        <title>Genome sequence of strain AETb3-4.</title>
        <authorList>
            <person name="Gao J."/>
            <person name="Zhang X."/>
        </authorList>
    </citation>
    <scope>NUCLEOTIDE SEQUENCE [LARGE SCALE GENOMIC DNA]</scope>
    <source>
        <strain evidence="2 3">AETb3-4</strain>
    </source>
</reference>
<dbReference type="EMBL" id="JAAMFM010000016">
    <property type="protein sequence ID" value="NVM95533.1"/>
    <property type="molecule type" value="Genomic_DNA"/>
</dbReference>
<proteinExistence type="predicted"/>